<name>A0ABT9VZM8_9BACI</name>
<dbReference type="SMART" id="SM00871">
    <property type="entry name" value="AraC_E_bind"/>
    <property type="match status" value="1"/>
</dbReference>
<feature type="domain" description="AraC effector-binding" evidence="1">
    <location>
        <begin position="1"/>
        <end position="149"/>
    </location>
</feature>
<evidence type="ECO:0000313" key="2">
    <source>
        <dbReference type="EMBL" id="MDQ0166450.1"/>
    </source>
</evidence>
<dbReference type="InterPro" id="IPR011256">
    <property type="entry name" value="Reg_factor_effector_dom_sf"/>
</dbReference>
<evidence type="ECO:0000259" key="1">
    <source>
        <dbReference type="SMART" id="SM00871"/>
    </source>
</evidence>
<comment type="caution">
    <text evidence="2">The sequence shown here is derived from an EMBL/GenBank/DDBJ whole genome shotgun (WGS) entry which is preliminary data.</text>
</comment>
<protein>
    <submittedName>
        <fullName evidence="2">DNA gyrase inhibitor GyrI</fullName>
    </submittedName>
</protein>
<evidence type="ECO:0000313" key="3">
    <source>
        <dbReference type="Proteomes" id="UP001235840"/>
    </source>
</evidence>
<dbReference type="EMBL" id="JAUSTY010000008">
    <property type="protein sequence ID" value="MDQ0166450.1"/>
    <property type="molecule type" value="Genomic_DNA"/>
</dbReference>
<dbReference type="SUPFAM" id="SSF55136">
    <property type="entry name" value="Probable bacterial effector-binding domain"/>
    <property type="match status" value="1"/>
</dbReference>
<accession>A0ABT9VZM8</accession>
<dbReference type="PANTHER" id="PTHR40055">
    <property type="entry name" value="TRANSCRIPTIONAL REGULATOR YGIV-RELATED"/>
    <property type="match status" value="1"/>
</dbReference>
<dbReference type="PANTHER" id="PTHR40055:SF1">
    <property type="entry name" value="TRANSCRIPTIONAL REGULATOR YGIV-RELATED"/>
    <property type="match status" value="1"/>
</dbReference>
<dbReference type="RefSeq" id="WP_307394659.1">
    <property type="nucleotide sequence ID" value="NZ_BAAADK010000020.1"/>
</dbReference>
<dbReference type="Proteomes" id="UP001235840">
    <property type="component" value="Unassembled WGS sequence"/>
</dbReference>
<dbReference type="InterPro" id="IPR029442">
    <property type="entry name" value="GyrI-like"/>
</dbReference>
<dbReference type="Gene3D" id="3.20.80.10">
    <property type="entry name" value="Regulatory factor, effector binding domain"/>
    <property type="match status" value="1"/>
</dbReference>
<dbReference type="InterPro" id="IPR050908">
    <property type="entry name" value="SmbC-like"/>
</dbReference>
<reference evidence="2 3" key="1">
    <citation type="submission" date="2023-07" db="EMBL/GenBank/DDBJ databases">
        <title>Genomic Encyclopedia of Type Strains, Phase IV (KMG-IV): sequencing the most valuable type-strain genomes for metagenomic binning, comparative biology and taxonomic classification.</title>
        <authorList>
            <person name="Goeker M."/>
        </authorList>
    </citation>
    <scope>NUCLEOTIDE SEQUENCE [LARGE SCALE GENOMIC DNA]</scope>
    <source>
        <strain evidence="2 3">DSM 12751</strain>
    </source>
</reference>
<keyword evidence="3" id="KW-1185">Reference proteome</keyword>
<organism evidence="2 3">
    <name type="scientific">Caldalkalibacillus horti</name>
    <dbReference type="NCBI Taxonomy" id="77523"/>
    <lineage>
        <taxon>Bacteria</taxon>
        <taxon>Bacillati</taxon>
        <taxon>Bacillota</taxon>
        <taxon>Bacilli</taxon>
        <taxon>Bacillales</taxon>
        <taxon>Bacillaceae</taxon>
        <taxon>Caldalkalibacillus</taxon>
    </lineage>
</organism>
<proteinExistence type="predicted"/>
<dbReference type="Pfam" id="PF06445">
    <property type="entry name" value="GyrI-like"/>
    <property type="match status" value="1"/>
</dbReference>
<sequence length="151" mass="17157">MDIKLETMLKHRLAYVRKVGPYGTTNYEAMVQLKKWAEERGLLTDRAVLYGIPQDNPEITPPKQCRYDACIAIAEDYPLDESILESELAGGSYAVCTVMHTAEDIQRAWAKLLPTIERLGYKIDNTPIIERYTGELLIKNLCEICVPIKPI</sequence>
<gene>
    <name evidence="2" type="ORF">J2S11_002354</name>
</gene>
<dbReference type="InterPro" id="IPR010499">
    <property type="entry name" value="AraC_E-bd"/>
</dbReference>